<reference evidence="3" key="1">
    <citation type="journal article" date="2019" name="Int. J. Syst. Evol. Microbiol.">
        <title>The Global Catalogue of Microorganisms (GCM) 10K type strain sequencing project: providing services to taxonomists for standard genome sequencing and annotation.</title>
        <authorList>
            <consortium name="The Broad Institute Genomics Platform"/>
            <consortium name="The Broad Institute Genome Sequencing Center for Infectious Disease"/>
            <person name="Wu L."/>
            <person name="Ma J."/>
        </authorList>
    </citation>
    <scope>NUCLEOTIDE SEQUENCE [LARGE SCALE GENOMIC DNA]</scope>
    <source>
        <strain evidence="3">CGMCC 4.7283</strain>
    </source>
</reference>
<dbReference type="RefSeq" id="WP_380722334.1">
    <property type="nucleotide sequence ID" value="NZ_JBHSGI010000033.1"/>
</dbReference>
<gene>
    <name evidence="2" type="ORF">ACFO5X_23950</name>
</gene>
<dbReference type="PROSITE" id="PS51781">
    <property type="entry name" value="SH3B"/>
    <property type="match status" value="1"/>
</dbReference>
<evidence type="ECO:0000259" key="1">
    <source>
        <dbReference type="PROSITE" id="PS51781"/>
    </source>
</evidence>
<dbReference type="Proteomes" id="UP001595973">
    <property type="component" value="Unassembled WGS sequence"/>
</dbReference>
<name>A0ABV9KN98_9RHOB</name>
<dbReference type="Pfam" id="PF08239">
    <property type="entry name" value="SH3_3"/>
    <property type="match status" value="1"/>
</dbReference>
<sequence>MPRYILITFAMLGLAGYEMSGGADFKPRPRPVLEVAEAPAPPVTLNVPTTAATLVATQAIRPRSPAAPAREPLPQVRARLSDGMQIFRASDDAQIRMASLQEITSSASFEAPEPNAAAAPAVSDALQSAAAVRPALDANADLRSISATRVNLRSGPGIDTEILARLQRGQQVQVLDSNGAGWLRLRTLPGDQVGWIAERLVGPASN</sequence>
<feature type="domain" description="SH3b" evidence="1">
    <location>
        <begin position="140"/>
        <end position="205"/>
    </location>
</feature>
<organism evidence="2 3">
    <name type="scientific">Seohaeicola nanhaiensis</name>
    <dbReference type="NCBI Taxonomy" id="1387282"/>
    <lineage>
        <taxon>Bacteria</taxon>
        <taxon>Pseudomonadati</taxon>
        <taxon>Pseudomonadota</taxon>
        <taxon>Alphaproteobacteria</taxon>
        <taxon>Rhodobacterales</taxon>
        <taxon>Roseobacteraceae</taxon>
        <taxon>Seohaeicola</taxon>
    </lineage>
</organism>
<dbReference type="Gene3D" id="2.30.30.40">
    <property type="entry name" value="SH3 Domains"/>
    <property type="match status" value="1"/>
</dbReference>
<dbReference type="InterPro" id="IPR003646">
    <property type="entry name" value="SH3-like_bac-type"/>
</dbReference>
<dbReference type="EMBL" id="JBHSGI010000033">
    <property type="protein sequence ID" value="MFC4671627.1"/>
    <property type="molecule type" value="Genomic_DNA"/>
</dbReference>
<dbReference type="SMART" id="SM00287">
    <property type="entry name" value="SH3b"/>
    <property type="match status" value="1"/>
</dbReference>
<keyword evidence="3" id="KW-1185">Reference proteome</keyword>
<evidence type="ECO:0000313" key="2">
    <source>
        <dbReference type="EMBL" id="MFC4671627.1"/>
    </source>
</evidence>
<proteinExistence type="predicted"/>
<comment type="caution">
    <text evidence="2">The sequence shown here is derived from an EMBL/GenBank/DDBJ whole genome shotgun (WGS) entry which is preliminary data.</text>
</comment>
<accession>A0ABV9KN98</accession>
<protein>
    <submittedName>
        <fullName evidence="2">SH3 domain-containing protein</fullName>
    </submittedName>
</protein>
<evidence type="ECO:0000313" key="3">
    <source>
        <dbReference type="Proteomes" id="UP001595973"/>
    </source>
</evidence>